<dbReference type="SUPFAM" id="SSF53098">
    <property type="entry name" value="Ribonuclease H-like"/>
    <property type="match status" value="1"/>
</dbReference>
<proteinExistence type="predicted"/>
<keyword evidence="3" id="KW-1185">Reference proteome</keyword>
<dbReference type="Gene3D" id="1.10.3500.10">
    <property type="entry name" value="Tex N-terminal region-like"/>
    <property type="match status" value="1"/>
</dbReference>
<evidence type="ECO:0000313" key="3">
    <source>
        <dbReference type="Proteomes" id="UP001153148"/>
    </source>
</evidence>
<dbReference type="PANTHER" id="PTHR10145">
    <property type="entry name" value="TRANSCRIPTION ELONGATION FACTOR SPT6"/>
    <property type="match status" value="1"/>
</dbReference>
<dbReference type="Proteomes" id="UP001153148">
    <property type="component" value="Unassembled WGS sequence"/>
</dbReference>
<feature type="non-terminal residue" evidence="2">
    <location>
        <position position="320"/>
    </location>
</feature>
<dbReference type="Gene3D" id="3.30.420.140">
    <property type="entry name" value="YqgF/RNase H-like domain"/>
    <property type="match status" value="1"/>
</dbReference>
<dbReference type="SUPFAM" id="SSF158832">
    <property type="entry name" value="Tex N-terminal region-like"/>
    <property type="match status" value="1"/>
</dbReference>
<sequence>MIESKFRIKGGIGHQSRQIYYYLKNKPVRDFVGDQFLKLVMAEEDKLLTITISEMIEGLMTSQSYADEVKNLYYRDEFSKNVQEWNNLRGEIVELALTRFLLPDLRKELKTNLLTEARESVLKMCCRKLYNWLKSSQKKTMKSEDTSKGLRVMGLAFVPDYSQAAFACIVGPDGDVTDHLRLPHVLKRKNSFREEEKLQKEADLLALRMFISQKKPHVICVGGEARDALMIAADLKDIVAQLVEDDQFPSISVEICDNELAKVFANSIKGELGQNEFREFPHLLRQAVSLCRRLQDPLVEFSQLCTSDEEILCLRYHTFQ</sequence>
<reference evidence="2" key="1">
    <citation type="submission" date="2021-03" db="EMBL/GenBank/DDBJ databases">
        <authorList>
            <person name="Tran Van P."/>
        </authorList>
    </citation>
    <scope>NUCLEOTIDE SEQUENCE</scope>
</reference>
<accession>A0ABN7P7A5</accession>
<dbReference type="InterPro" id="IPR028231">
    <property type="entry name" value="Spt6_YqgF"/>
</dbReference>
<dbReference type="Pfam" id="PF14639">
    <property type="entry name" value="YqgF"/>
    <property type="match status" value="1"/>
</dbReference>
<gene>
    <name evidence="2" type="ORF">TPAB3V08_LOCUS8249</name>
</gene>
<feature type="domain" description="Transcription elongation factor Spt6 YqgF" evidence="1">
    <location>
        <begin position="147"/>
        <end position="305"/>
    </location>
</feature>
<dbReference type="EMBL" id="CAJPIN010015327">
    <property type="protein sequence ID" value="CAG2061295.1"/>
    <property type="molecule type" value="Genomic_DNA"/>
</dbReference>
<comment type="caution">
    <text evidence="2">The sequence shown here is derived from an EMBL/GenBank/DDBJ whole genome shotgun (WGS) entry which is preliminary data.</text>
</comment>
<evidence type="ECO:0000313" key="2">
    <source>
        <dbReference type="EMBL" id="CAG2061295.1"/>
    </source>
</evidence>
<organism evidence="2 3">
    <name type="scientific">Timema podura</name>
    <name type="common">Walking stick</name>
    <dbReference type="NCBI Taxonomy" id="61482"/>
    <lineage>
        <taxon>Eukaryota</taxon>
        <taxon>Metazoa</taxon>
        <taxon>Ecdysozoa</taxon>
        <taxon>Arthropoda</taxon>
        <taxon>Hexapoda</taxon>
        <taxon>Insecta</taxon>
        <taxon>Pterygota</taxon>
        <taxon>Neoptera</taxon>
        <taxon>Polyneoptera</taxon>
        <taxon>Phasmatodea</taxon>
        <taxon>Timematodea</taxon>
        <taxon>Timematoidea</taxon>
        <taxon>Timematidae</taxon>
        <taxon>Timema</taxon>
    </lineage>
</organism>
<dbReference type="InterPro" id="IPR017072">
    <property type="entry name" value="TF_Spt6"/>
</dbReference>
<name>A0ABN7P7A5_TIMPD</name>
<dbReference type="PANTHER" id="PTHR10145:SF6">
    <property type="entry name" value="TRANSCRIPTION ELONGATION FACTOR SPT6"/>
    <property type="match status" value="1"/>
</dbReference>
<dbReference type="InterPro" id="IPR037027">
    <property type="entry name" value="YqgF/RNaseH-like_dom_sf"/>
</dbReference>
<dbReference type="InterPro" id="IPR012337">
    <property type="entry name" value="RNaseH-like_sf"/>
</dbReference>
<evidence type="ECO:0000259" key="1">
    <source>
        <dbReference type="Pfam" id="PF14639"/>
    </source>
</evidence>
<dbReference type="InterPro" id="IPR023323">
    <property type="entry name" value="Tex-like_dom_sf"/>
</dbReference>
<protein>
    <recommendedName>
        <fullName evidence="1">Transcription elongation factor Spt6 YqgF domain-containing protein</fullName>
    </recommendedName>
</protein>